<evidence type="ECO:0000313" key="1">
    <source>
        <dbReference type="EMBL" id="KAB5746951.1"/>
    </source>
</evidence>
<proteinExistence type="predicted"/>
<dbReference type="AlphaFoldDB" id="A0A7J5MXZ2"/>
<accession>A0A7J5MXZ2</accession>
<reference evidence="1 2" key="1">
    <citation type="journal article" date="2019" name="Nat. Med.">
        <title>A library of human gut bacterial isolates paired with longitudinal multiomics data enables mechanistic microbiome research.</title>
        <authorList>
            <person name="Poyet M."/>
            <person name="Groussin M."/>
            <person name="Gibbons S.M."/>
            <person name="Avila-Pacheco J."/>
            <person name="Jiang X."/>
            <person name="Kearney S.M."/>
            <person name="Perrotta A.R."/>
            <person name="Berdy B."/>
            <person name="Zhao S."/>
            <person name="Lieberman T.D."/>
            <person name="Swanson P.K."/>
            <person name="Smith M."/>
            <person name="Roesemann S."/>
            <person name="Alexander J.E."/>
            <person name="Rich S.A."/>
            <person name="Livny J."/>
            <person name="Vlamakis H."/>
            <person name="Clish C."/>
            <person name="Bullock K."/>
            <person name="Deik A."/>
            <person name="Scott J."/>
            <person name="Pierce K.A."/>
            <person name="Xavier R.J."/>
            <person name="Alm E.J."/>
        </authorList>
    </citation>
    <scope>NUCLEOTIDE SEQUENCE [LARGE SCALE GENOMIC DNA]</scope>
    <source>
        <strain evidence="1 2">BIOML-A190</strain>
    </source>
</reference>
<dbReference type="Proteomes" id="UP000437631">
    <property type="component" value="Unassembled WGS sequence"/>
</dbReference>
<name>A0A7J5MXZ2_BIFAD</name>
<dbReference type="EMBL" id="WDLT01000004">
    <property type="protein sequence ID" value="KAB5746951.1"/>
    <property type="molecule type" value="Genomic_DNA"/>
</dbReference>
<organism evidence="1 2">
    <name type="scientific">Bifidobacterium adolescentis</name>
    <dbReference type="NCBI Taxonomy" id="1680"/>
    <lineage>
        <taxon>Bacteria</taxon>
        <taxon>Bacillati</taxon>
        <taxon>Actinomycetota</taxon>
        <taxon>Actinomycetes</taxon>
        <taxon>Bifidobacteriales</taxon>
        <taxon>Bifidobacteriaceae</taxon>
        <taxon>Bifidobacterium</taxon>
    </lineage>
</organism>
<sequence>MQVWHQPLDPKTTPLNIAWPMCREILKNRRSHSFAALAGWAYVPDDTDKLVQSINQGRSKLNLTPDWAKPDTLLSEPTPPKHQHDHRRRALLNRRLGLPEDWMNEE</sequence>
<protein>
    <submittedName>
        <fullName evidence="1">Uncharacterized protein</fullName>
    </submittedName>
</protein>
<comment type="caution">
    <text evidence="1">The sequence shown here is derived from an EMBL/GenBank/DDBJ whole genome shotgun (WGS) entry which is preliminary data.</text>
</comment>
<gene>
    <name evidence="1" type="ORF">GA752_05050</name>
</gene>
<evidence type="ECO:0000313" key="2">
    <source>
        <dbReference type="Proteomes" id="UP000437631"/>
    </source>
</evidence>